<dbReference type="OrthoDB" id="446723at2759"/>
<evidence type="ECO:0000259" key="2">
    <source>
        <dbReference type="Pfam" id="PF12697"/>
    </source>
</evidence>
<dbReference type="InterPro" id="IPR000073">
    <property type="entry name" value="AB_hydrolase_1"/>
</dbReference>
<reference evidence="3" key="1">
    <citation type="submission" date="2011-04" db="EMBL/GenBank/DDBJ databases">
        <title>Evolution of plant cell wall degrading machinery underlies the functional diversity of forest fungi.</title>
        <authorList>
            <consortium name="US DOE Joint Genome Institute (JGI-PGF)"/>
            <person name="Eastwood D.C."/>
            <person name="Floudas D."/>
            <person name="Binder M."/>
            <person name="Majcherczyk A."/>
            <person name="Schneider P."/>
            <person name="Aerts A."/>
            <person name="Asiegbu F.O."/>
            <person name="Baker S.E."/>
            <person name="Barry K."/>
            <person name="Bendiksby M."/>
            <person name="Blumentritt M."/>
            <person name="Coutinho P.M."/>
            <person name="Cullen D."/>
            <person name="Cullen D."/>
            <person name="Gathman A."/>
            <person name="Goodell B."/>
            <person name="Henrissat B."/>
            <person name="Ihrmark K."/>
            <person name="Kauserud H."/>
            <person name="Kohler A."/>
            <person name="LaButti K."/>
            <person name="Lapidus A."/>
            <person name="Lavin J.L."/>
            <person name="Lee Y.-H."/>
            <person name="Lindquist E."/>
            <person name="Lilly W."/>
            <person name="Lucas S."/>
            <person name="Morin E."/>
            <person name="Murat C."/>
            <person name="Oguiza J.A."/>
            <person name="Park J."/>
            <person name="Pisabarro A.G."/>
            <person name="Riley R."/>
            <person name="Rosling A."/>
            <person name="Salamov A."/>
            <person name="Schmidt O."/>
            <person name="Schmutz J."/>
            <person name="Skrede I."/>
            <person name="Stenlid J."/>
            <person name="Wiebenga A."/>
            <person name="Xie X."/>
            <person name="Kues U."/>
            <person name="Hibbett D.S."/>
            <person name="Hoffmeister D."/>
            <person name="Hogberg N."/>
            <person name="Martin F."/>
            <person name="Grigoriev I.V."/>
            <person name="Watkinson S.C."/>
        </authorList>
    </citation>
    <scope>NUCLEOTIDE SEQUENCE</scope>
    <source>
        <strain evidence="3">S7.9</strain>
    </source>
</reference>
<evidence type="ECO:0000256" key="1">
    <source>
        <dbReference type="SAM" id="Phobius"/>
    </source>
</evidence>
<feature type="domain" description="AB hydrolase-1" evidence="2">
    <location>
        <begin position="113"/>
        <end position="253"/>
    </location>
</feature>
<feature type="transmembrane region" description="Helical" evidence="1">
    <location>
        <begin position="12"/>
        <end position="33"/>
    </location>
</feature>
<dbReference type="GO" id="GO:0006660">
    <property type="term" value="P:phosphatidylserine catabolic process"/>
    <property type="evidence" value="ECO:0007669"/>
    <property type="project" value="TreeGrafter"/>
</dbReference>
<keyword evidence="1" id="KW-1133">Transmembrane helix</keyword>
<dbReference type="GO" id="GO:0005789">
    <property type="term" value="C:endoplasmic reticulum membrane"/>
    <property type="evidence" value="ECO:0007669"/>
    <property type="project" value="TreeGrafter"/>
</dbReference>
<evidence type="ECO:0000313" key="3">
    <source>
        <dbReference type="EMBL" id="EGO23708.1"/>
    </source>
</evidence>
<dbReference type="GO" id="GO:0052651">
    <property type="term" value="P:monoacylglycerol catabolic process"/>
    <property type="evidence" value="ECO:0007669"/>
    <property type="project" value="TreeGrafter"/>
</dbReference>
<dbReference type="EMBL" id="GL945435">
    <property type="protein sequence ID" value="EGO23708.1"/>
    <property type="molecule type" value="Genomic_DNA"/>
</dbReference>
<dbReference type="HOGENOM" id="CLU_029375_3_2_1"/>
<keyword evidence="1" id="KW-0812">Transmembrane</keyword>
<dbReference type="Gene3D" id="3.40.50.1820">
    <property type="entry name" value="alpha/beta hydrolase"/>
    <property type="match status" value="1"/>
</dbReference>
<protein>
    <recommendedName>
        <fullName evidence="2">AB hydrolase-1 domain-containing protein</fullName>
    </recommendedName>
</protein>
<sequence length="406" mass="45224">MSNVGFVRRASKFFAVLGGIYVAIVLLLAVPFLQSHAVYMNAVKLPWNANYNTPEKYGMAPGKTSNIAITTADNVTLGAWFVLSDTYYHTLAFPPPPISDSHISKALDSYPTVLFFHGNGATRALSLRVHYYSAFSSRLHANVLAIDYRGFGDSEGTPSEKGLANDARAAWDWLISQGAKPENVLIIGHSLGTAVATKLAVDLSESNVNYKGVVLMSPFSSIRSLVDTYYILGLFPVMMPLTMIPHVPGKPWFSLHKHIVCVFVDLYKNFLIHDFDTLSVVHKIKASILILHADNDWDISFTHSEDLFNSLLETHLLPSAIDRLPLNPASWSQEEWHDYQAKQKLRHDLRQELVAHTQIPNFGSVDEFSVLEQKVVFLKTFAGGHDRVAMLEGVHDVIRNVFSIST</sequence>
<dbReference type="RefSeq" id="XP_007319470.1">
    <property type="nucleotide sequence ID" value="XM_007319408.1"/>
</dbReference>
<dbReference type="GO" id="GO:0004622">
    <property type="term" value="F:phosphatidylcholine lysophospholipase activity"/>
    <property type="evidence" value="ECO:0007669"/>
    <property type="project" value="TreeGrafter"/>
</dbReference>
<keyword evidence="1" id="KW-0472">Membrane</keyword>
<proteinExistence type="predicted"/>
<dbReference type="PANTHER" id="PTHR12277:SF194">
    <property type="entry name" value="FI04476P"/>
    <property type="match status" value="1"/>
</dbReference>
<name>F8NYN7_SERL9</name>
<dbReference type="GeneID" id="18819682"/>
<accession>F8NYN7</accession>
<dbReference type="Proteomes" id="UP000008064">
    <property type="component" value="Unassembled WGS sequence"/>
</dbReference>
<dbReference type="PANTHER" id="PTHR12277">
    <property type="entry name" value="ALPHA/BETA HYDROLASE DOMAIN-CONTAINING PROTEIN"/>
    <property type="match status" value="1"/>
</dbReference>
<dbReference type="SUPFAM" id="SSF53474">
    <property type="entry name" value="alpha/beta-Hydrolases"/>
    <property type="match status" value="1"/>
</dbReference>
<organism>
    <name type="scientific">Serpula lacrymans var. lacrymans (strain S7.9)</name>
    <name type="common">Dry rot fungus</name>
    <dbReference type="NCBI Taxonomy" id="578457"/>
    <lineage>
        <taxon>Eukaryota</taxon>
        <taxon>Fungi</taxon>
        <taxon>Dikarya</taxon>
        <taxon>Basidiomycota</taxon>
        <taxon>Agaricomycotina</taxon>
        <taxon>Agaricomycetes</taxon>
        <taxon>Agaricomycetidae</taxon>
        <taxon>Boletales</taxon>
        <taxon>Coniophorineae</taxon>
        <taxon>Serpulaceae</taxon>
        <taxon>Serpula</taxon>
    </lineage>
</organism>
<dbReference type="GO" id="GO:0047372">
    <property type="term" value="F:monoacylglycerol lipase activity"/>
    <property type="evidence" value="ECO:0007669"/>
    <property type="project" value="TreeGrafter"/>
</dbReference>
<dbReference type="InterPro" id="IPR029058">
    <property type="entry name" value="AB_hydrolase_fold"/>
</dbReference>
<dbReference type="Pfam" id="PF12697">
    <property type="entry name" value="Abhydrolase_6"/>
    <property type="match status" value="1"/>
</dbReference>
<gene>
    <name evidence="3" type="ORF">SERLADRAFT_469938</name>
</gene>
<dbReference type="AlphaFoldDB" id="F8NYN7"/>
<dbReference type="KEGG" id="sla:SERLADRAFT_469938"/>